<evidence type="ECO:0000313" key="4">
    <source>
        <dbReference type="Proteomes" id="UP000054805"/>
    </source>
</evidence>
<keyword evidence="4" id="KW-1185">Reference proteome</keyword>
<name>A0A0V1JLL2_TRIPS</name>
<dbReference type="EMBL" id="JYDV01000083">
    <property type="protein sequence ID" value="KRZ35831.1"/>
    <property type="molecule type" value="Genomic_DNA"/>
</dbReference>
<protein>
    <submittedName>
        <fullName evidence="3">Uncharacterized protein</fullName>
    </submittedName>
</protein>
<reference evidence="4 5" key="1">
    <citation type="submission" date="2015-01" db="EMBL/GenBank/DDBJ databases">
        <title>Evolution of Trichinella species and genotypes.</title>
        <authorList>
            <person name="Korhonen P.K."/>
            <person name="Edoardo P."/>
            <person name="Giuseppe L.R."/>
            <person name="Gasser R.B."/>
        </authorList>
    </citation>
    <scope>NUCLEOTIDE SEQUENCE [LARGE SCALE GENOMIC DNA]</scope>
    <source>
        <strain evidence="3">ISS176</strain>
        <strain evidence="2">ISS588</strain>
    </source>
</reference>
<feature type="compositionally biased region" description="Basic residues" evidence="1">
    <location>
        <begin position="107"/>
        <end position="154"/>
    </location>
</feature>
<organism evidence="3 5">
    <name type="scientific">Trichinella pseudospiralis</name>
    <name type="common">Parasitic roundworm</name>
    <dbReference type="NCBI Taxonomy" id="6337"/>
    <lineage>
        <taxon>Eukaryota</taxon>
        <taxon>Metazoa</taxon>
        <taxon>Ecdysozoa</taxon>
        <taxon>Nematoda</taxon>
        <taxon>Enoplea</taxon>
        <taxon>Dorylaimia</taxon>
        <taxon>Trichinellida</taxon>
        <taxon>Trichinellidae</taxon>
        <taxon>Trichinella</taxon>
    </lineage>
</organism>
<evidence type="ECO:0000313" key="5">
    <source>
        <dbReference type="Proteomes" id="UP000054826"/>
    </source>
</evidence>
<comment type="caution">
    <text evidence="3">The sequence shown here is derived from an EMBL/GenBank/DDBJ whole genome shotgun (WGS) entry which is preliminary data.</text>
</comment>
<feature type="compositionally biased region" description="Basic residues" evidence="1">
    <location>
        <begin position="29"/>
        <end position="49"/>
    </location>
</feature>
<dbReference type="Proteomes" id="UP000054826">
    <property type="component" value="Unassembled WGS sequence"/>
</dbReference>
<accession>A0A0V1JLL2</accession>
<dbReference type="Proteomes" id="UP000054805">
    <property type="component" value="Unassembled WGS sequence"/>
</dbReference>
<sequence>MAYKTIVKMKVVHSSLLLFSTMPCSRGPRISRRFSQSHRHSRNNSRSRSSKSLLRSQSEKPSARQSLSPSSALDLQKIPSAMLLDRNESSLDLICLVCLKSLGNKTSRSKSMTRKRSTSKKLIPKAVKRQRSKTRRKSHRAKKRSVKKSHRKAALIKSTKFQRSGSSLKSTQERRDMQ</sequence>
<evidence type="ECO:0000313" key="3">
    <source>
        <dbReference type="EMBL" id="KRZ35831.1"/>
    </source>
</evidence>
<evidence type="ECO:0000313" key="2">
    <source>
        <dbReference type="EMBL" id="KRZ09302.1"/>
    </source>
</evidence>
<feature type="region of interest" description="Disordered" evidence="1">
    <location>
        <begin position="28"/>
        <end position="71"/>
    </location>
</feature>
<gene>
    <name evidence="2" type="ORF">T4B_4280</name>
    <name evidence="3" type="ORF">T4C_11780</name>
</gene>
<feature type="region of interest" description="Disordered" evidence="1">
    <location>
        <begin position="105"/>
        <end position="178"/>
    </location>
</feature>
<evidence type="ECO:0000256" key="1">
    <source>
        <dbReference type="SAM" id="MobiDB-lite"/>
    </source>
</evidence>
<dbReference type="AlphaFoldDB" id="A0A0V1JLL2"/>
<dbReference type="EMBL" id="JYDS01000383">
    <property type="protein sequence ID" value="KRZ09302.1"/>
    <property type="molecule type" value="Genomic_DNA"/>
</dbReference>
<feature type="compositionally biased region" description="Polar residues" evidence="1">
    <location>
        <begin position="159"/>
        <end position="170"/>
    </location>
</feature>
<proteinExistence type="predicted"/>